<evidence type="ECO:0000313" key="4">
    <source>
        <dbReference type="WBParaSite" id="TASK_0000065301-mRNA-1"/>
    </source>
</evidence>
<name>A0A0R3VTR7_TAEAS</name>
<dbReference type="EMBL" id="UYRS01000093">
    <property type="protein sequence ID" value="VDK21453.1"/>
    <property type="molecule type" value="Genomic_DNA"/>
</dbReference>
<protein>
    <submittedName>
        <fullName evidence="2 4">Uncharacterized protein</fullName>
    </submittedName>
</protein>
<dbReference type="WBParaSite" id="TASK_0000065301-mRNA-1">
    <property type="protein sequence ID" value="TASK_0000065301-mRNA-1"/>
    <property type="gene ID" value="TASK_0000065301"/>
</dbReference>
<evidence type="ECO:0000256" key="1">
    <source>
        <dbReference type="SAM" id="MobiDB-lite"/>
    </source>
</evidence>
<accession>A0A0R3VTR7</accession>
<feature type="compositionally biased region" description="Low complexity" evidence="1">
    <location>
        <begin position="30"/>
        <end position="48"/>
    </location>
</feature>
<gene>
    <name evidence="2" type="ORF">TASK_LOCUS654</name>
</gene>
<feature type="region of interest" description="Disordered" evidence="1">
    <location>
        <begin position="30"/>
        <end position="93"/>
    </location>
</feature>
<keyword evidence="3" id="KW-1185">Reference proteome</keyword>
<reference evidence="4" key="1">
    <citation type="submission" date="2017-02" db="UniProtKB">
        <authorList>
            <consortium name="WormBaseParasite"/>
        </authorList>
    </citation>
    <scope>IDENTIFICATION</scope>
</reference>
<sequence>MATYDVPKLSSGTNQLDSLIRTSTLTSFNVARSSATSSVTSRSGRSGTEPPSQPHPRPQTSLNYSTGIPVGLLRASKSPDGSHSTASHRSRSRSSSFCASLARTIGIGDLETGGAPVGPLATQYLPTLEHSANWELQSGSARHNTNSLVDFDNQATQISSTAASLLTQLSGQLQQLSSSSAAASMKNPSGTESHTRKESGEFNLPAPPSPDMLDVC</sequence>
<feature type="region of interest" description="Disordered" evidence="1">
    <location>
        <begin position="176"/>
        <end position="216"/>
    </location>
</feature>
<organism evidence="4">
    <name type="scientific">Taenia asiatica</name>
    <name type="common">Asian tapeworm</name>
    <dbReference type="NCBI Taxonomy" id="60517"/>
    <lineage>
        <taxon>Eukaryota</taxon>
        <taxon>Metazoa</taxon>
        <taxon>Spiralia</taxon>
        <taxon>Lophotrochozoa</taxon>
        <taxon>Platyhelminthes</taxon>
        <taxon>Cestoda</taxon>
        <taxon>Eucestoda</taxon>
        <taxon>Cyclophyllidea</taxon>
        <taxon>Taeniidae</taxon>
        <taxon>Taenia</taxon>
    </lineage>
</organism>
<dbReference type="OrthoDB" id="6283537at2759"/>
<evidence type="ECO:0000313" key="2">
    <source>
        <dbReference type="EMBL" id="VDK21453.1"/>
    </source>
</evidence>
<evidence type="ECO:0000313" key="3">
    <source>
        <dbReference type="Proteomes" id="UP000282613"/>
    </source>
</evidence>
<dbReference type="Proteomes" id="UP000282613">
    <property type="component" value="Unassembled WGS sequence"/>
</dbReference>
<proteinExistence type="predicted"/>
<reference evidence="2 3" key="2">
    <citation type="submission" date="2018-11" db="EMBL/GenBank/DDBJ databases">
        <authorList>
            <consortium name="Pathogen Informatics"/>
        </authorList>
    </citation>
    <scope>NUCLEOTIDE SEQUENCE [LARGE SCALE GENOMIC DNA]</scope>
</reference>
<dbReference type="AlphaFoldDB" id="A0A0R3VTR7"/>